<dbReference type="InterPro" id="IPR036444">
    <property type="entry name" value="PLipase_A2_dom_sf"/>
</dbReference>
<dbReference type="EMBL" id="JALIEA010000013">
    <property type="protein sequence ID" value="MCJ7858849.1"/>
    <property type="molecule type" value="Genomic_DNA"/>
</dbReference>
<comment type="caution">
    <text evidence="2">The sequence shown here is derived from an EMBL/GenBank/DDBJ whole genome shotgun (WGS) entry which is preliminary data.</text>
</comment>
<feature type="chain" id="PRO_5040818471" description="Phospholipase" evidence="1">
    <location>
        <begin position="32"/>
        <end position="176"/>
    </location>
</feature>
<name>A0A9X1WH05_9CORY</name>
<dbReference type="GO" id="GO:0050482">
    <property type="term" value="P:arachidonate secretion"/>
    <property type="evidence" value="ECO:0007669"/>
    <property type="project" value="InterPro"/>
</dbReference>
<organism evidence="2 3">
    <name type="scientific">Corynebacterium kalidii</name>
    <dbReference type="NCBI Taxonomy" id="2931982"/>
    <lineage>
        <taxon>Bacteria</taxon>
        <taxon>Bacillati</taxon>
        <taxon>Actinomycetota</taxon>
        <taxon>Actinomycetes</taxon>
        <taxon>Mycobacteriales</taxon>
        <taxon>Corynebacteriaceae</taxon>
        <taxon>Corynebacterium</taxon>
    </lineage>
</organism>
<dbReference type="GO" id="GO:0006644">
    <property type="term" value="P:phospholipid metabolic process"/>
    <property type="evidence" value="ECO:0007669"/>
    <property type="project" value="InterPro"/>
</dbReference>
<evidence type="ECO:0000313" key="2">
    <source>
        <dbReference type="EMBL" id="MCJ7858849.1"/>
    </source>
</evidence>
<protein>
    <recommendedName>
        <fullName evidence="4">Phospholipase</fullName>
    </recommendedName>
</protein>
<keyword evidence="1" id="KW-0732">Signal</keyword>
<evidence type="ECO:0008006" key="4">
    <source>
        <dbReference type="Google" id="ProtNLM"/>
    </source>
</evidence>
<evidence type="ECO:0000256" key="1">
    <source>
        <dbReference type="SAM" id="SignalP"/>
    </source>
</evidence>
<keyword evidence="3" id="KW-1185">Reference proteome</keyword>
<dbReference type="Gene3D" id="1.20.90.10">
    <property type="entry name" value="Phospholipase A2 domain"/>
    <property type="match status" value="1"/>
</dbReference>
<accession>A0A9X1WH05</accession>
<gene>
    <name evidence="2" type="ORF">MUN33_08990</name>
</gene>
<dbReference type="InterPro" id="IPR006311">
    <property type="entry name" value="TAT_signal"/>
</dbReference>
<dbReference type="Proteomes" id="UP001139207">
    <property type="component" value="Unassembled WGS sequence"/>
</dbReference>
<dbReference type="SUPFAM" id="SSF48619">
    <property type="entry name" value="Phospholipase A2, PLA2"/>
    <property type="match status" value="1"/>
</dbReference>
<feature type="signal peptide" evidence="1">
    <location>
        <begin position="1"/>
        <end position="31"/>
    </location>
</feature>
<sequence length="176" mass="18289">MNPMTSRRRILTAVCATVVAAALVVPPAGSAAPAGPRGGGPVGAVAAAETLAAGGTGRSYFPDALVAELGYRPGTHDGYAENPDGDCSSPVPLPDSFEPACRTHDLGYDLLRVAHRIGEPIPSGTRRALDRRMAAQMRASCTDNGCRVMAAVAHTAVAANTLRQRNGAPVEEWFPW</sequence>
<dbReference type="AlphaFoldDB" id="A0A9X1WH05"/>
<proteinExistence type="predicted"/>
<evidence type="ECO:0000313" key="3">
    <source>
        <dbReference type="Proteomes" id="UP001139207"/>
    </source>
</evidence>
<reference evidence="2" key="1">
    <citation type="submission" date="2022-04" db="EMBL/GenBank/DDBJ databases">
        <title>Corynebacterium kalidii LD5P10.</title>
        <authorList>
            <person name="Sun J.Q."/>
        </authorList>
    </citation>
    <scope>NUCLEOTIDE SEQUENCE</scope>
    <source>
        <strain evidence="2">LD5P10</strain>
    </source>
</reference>
<dbReference type="RefSeq" id="WP_244804584.1">
    <property type="nucleotide sequence ID" value="NZ_JALIEA010000013.1"/>
</dbReference>
<dbReference type="GO" id="GO:0004623">
    <property type="term" value="F:phospholipase A2 activity"/>
    <property type="evidence" value="ECO:0007669"/>
    <property type="project" value="InterPro"/>
</dbReference>
<dbReference type="PROSITE" id="PS51318">
    <property type="entry name" value="TAT"/>
    <property type="match status" value="1"/>
</dbReference>